<dbReference type="InterPro" id="IPR006638">
    <property type="entry name" value="Elp3/MiaA/NifB-like_rSAM"/>
</dbReference>
<feature type="domain" description="Radical SAM core" evidence="7">
    <location>
        <begin position="1"/>
        <end position="231"/>
    </location>
</feature>
<dbReference type="Gene3D" id="3.80.30.20">
    <property type="entry name" value="tm_1862 like domain"/>
    <property type="match status" value="1"/>
</dbReference>
<dbReference type="InterPro" id="IPR032432">
    <property type="entry name" value="Radical_SAM_C"/>
</dbReference>
<dbReference type="SFLD" id="SFLDS00029">
    <property type="entry name" value="Radical_SAM"/>
    <property type="match status" value="1"/>
</dbReference>
<dbReference type="AlphaFoldDB" id="A0A239ZXU6"/>
<evidence type="ECO:0000313" key="11">
    <source>
        <dbReference type="Proteomes" id="UP000198811"/>
    </source>
</evidence>
<evidence type="ECO:0000256" key="6">
    <source>
        <dbReference type="ARBA" id="ARBA00023014"/>
    </source>
</evidence>
<protein>
    <submittedName>
        <fullName evidence="10">Oxygen-independent coproporphyrinogen III oxidase</fullName>
        <ecNumber evidence="10">1.-.-.-</ecNumber>
    </submittedName>
    <submittedName>
        <fullName evidence="8">Radical SAM protein</fullName>
    </submittedName>
</protein>
<evidence type="ECO:0000256" key="3">
    <source>
        <dbReference type="ARBA" id="ARBA00022691"/>
    </source>
</evidence>
<dbReference type="InterPro" id="IPR039661">
    <property type="entry name" value="ELP3"/>
</dbReference>
<dbReference type="EMBL" id="JABFIF010000001">
    <property type="protein sequence ID" value="NOH15031.1"/>
    <property type="molecule type" value="Genomic_DNA"/>
</dbReference>
<evidence type="ECO:0000313" key="8">
    <source>
        <dbReference type="EMBL" id="NOH15031.1"/>
    </source>
</evidence>
<accession>A0A239ZXU6</accession>
<dbReference type="CDD" id="cd01335">
    <property type="entry name" value="Radical_SAM"/>
    <property type="match status" value="1"/>
</dbReference>
<keyword evidence="6" id="KW-0411">Iron-sulfur</keyword>
<dbReference type="InterPro" id="IPR007197">
    <property type="entry name" value="rSAM"/>
</dbReference>
<dbReference type="SUPFAM" id="SSF102114">
    <property type="entry name" value="Radical SAM enzymes"/>
    <property type="match status" value="1"/>
</dbReference>
<dbReference type="Pfam" id="PF16199">
    <property type="entry name" value="Radical_SAM_C"/>
    <property type="match status" value="1"/>
</dbReference>
<dbReference type="FunFam" id="3.80.30.20:FF:000016">
    <property type="entry name" value="Oxygen-independent coproporphyrinogen III oxidase"/>
    <property type="match status" value="1"/>
</dbReference>
<dbReference type="PANTHER" id="PTHR11135:SF0">
    <property type="entry name" value="ELONGATOR COMPLEX PROTEIN 3"/>
    <property type="match status" value="1"/>
</dbReference>
<reference evidence="9 11" key="1">
    <citation type="submission" date="2016-10" db="EMBL/GenBank/DDBJ databases">
        <authorList>
            <person name="Varghese N."/>
            <person name="Submissions S."/>
        </authorList>
    </citation>
    <scope>NUCLEOTIDE SEQUENCE [LARGE SCALE GENOMIC DNA]</scope>
    <source>
        <strain evidence="9 11">NLAE-zl-C224</strain>
    </source>
</reference>
<dbReference type="EC" id="1.-.-.-" evidence="10"/>
<keyword evidence="4" id="KW-0479">Metal-binding</keyword>
<dbReference type="GO" id="GO:0051539">
    <property type="term" value="F:4 iron, 4 sulfur cluster binding"/>
    <property type="evidence" value="ECO:0007669"/>
    <property type="project" value="UniProtKB-KW"/>
</dbReference>
<evidence type="ECO:0000313" key="13">
    <source>
        <dbReference type="Proteomes" id="UP000528432"/>
    </source>
</evidence>
<dbReference type="PROSITE" id="PS51918">
    <property type="entry name" value="RADICAL_SAM"/>
    <property type="match status" value="1"/>
</dbReference>
<keyword evidence="11" id="KW-1185">Reference proteome</keyword>
<dbReference type="GeneID" id="70576979"/>
<dbReference type="Proteomes" id="UP000250223">
    <property type="component" value="Unassembled WGS sequence"/>
</dbReference>
<dbReference type="SFLD" id="SFLDG01086">
    <property type="entry name" value="elongater_protein-like"/>
    <property type="match status" value="1"/>
</dbReference>
<organism evidence="10 12">
    <name type="scientific">Clostridium cochlearium</name>
    <dbReference type="NCBI Taxonomy" id="1494"/>
    <lineage>
        <taxon>Bacteria</taxon>
        <taxon>Bacillati</taxon>
        <taxon>Bacillota</taxon>
        <taxon>Clostridia</taxon>
        <taxon>Eubacteriales</taxon>
        <taxon>Clostridiaceae</taxon>
        <taxon>Clostridium</taxon>
    </lineage>
</organism>
<dbReference type="GO" id="GO:0016491">
    <property type="term" value="F:oxidoreductase activity"/>
    <property type="evidence" value="ECO:0007669"/>
    <property type="project" value="UniProtKB-KW"/>
</dbReference>
<dbReference type="InterPro" id="IPR058240">
    <property type="entry name" value="rSAM_sf"/>
</dbReference>
<dbReference type="STRING" id="1494.SAMN05216497_10447"/>
<dbReference type="Pfam" id="PF04055">
    <property type="entry name" value="Radical_SAM"/>
    <property type="match status" value="1"/>
</dbReference>
<reference evidence="8 13" key="3">
    <citation type="submission" date="2020-05" db="EMBL/GenBank/DDBJ databases">
        <title>Draft genome sequence of Clostridium cochlearium strain AGROS13 isolated from a sheep dairy farm in New Zealand.</title>
        <authorList>
            <person name="Gupta T.B."/>
            <person name="Jauregui R."/>
            <person name="Risson A.N."/>
            <person name="Brightwell G."/>
            <person name="Maclean P."/>
        </authorList>
    </citation>
    <scope>NUCLEOTIDE SEQUENCE [LARGE SCALE GENOMIC DNA]</scope>
    <source>
        <strain evidence="8 13">AGROS13</strain>
    </source>
</reference>
<dbReference type="EMBL" id="UAWC01000001">
    <property type="protein sequence ID" value="SQB33451.1"/>
    <property type="molecule type" value="Genomic_DNA"/>
</dbReference>
<evidence type="ECO:0000313" key="10">
    <source>
        <dbReference type="EMBL" id="SQB33451.1"/>
    </source>
</evidence>
<dbReference type="RefSeq" id="WP_089864121.1">
    <property type="nucleotide sequence ID" value="NZ_CP173238.1"/>
</dbReference>
<evidence type="ECO:0000256" key="2">
    <source>
        <dbReference type="ARBA" id="ARBA00022485"/>
    </source>
</evidence>
<dbReference type="Proteomes" id="UP000528432">
    <property type="component" value="Unassembled WGS sequence"/>
</dbReference>
<dbReference type="SFLD" id="SFLDG01082">
    <property type="entry name" value="B12-binding_domain_containing"/>
    <property type="match status" value="1"/>
</dbReference>
<dbReference type="EMBL" id="FNGL01000004">
    <property type="protein sequence ID" value="SDK99714.1"/>
    <property type="molecule type" value="Genomic_DNA"/>
</dbReference>
<gene>
    <name evidence="8" type="ORF">HMJ28_01275</name>
    <name evidence="10" type="ORF">NCTC13028_00444</name>
    <name evidence="9" type="ORF">SAMN05216497_10447</name>
</gene>
<keyword evidence="10" id="KW-0560">Oxidoreductase</keyword>
<proteinExistence type="predicted"/>
<evidence type="ECO:0000313" key="12">
    <source>
        <dbReference type="Proteomes" id="UP000250223"/>
    </source>
</evidence>
<evidence type="ECO:0000259" key="7">
    <source>
        <dbReference type="PROSITE" id="PS51918"/>
    </source>
</evidence>
<dbReference type="GO" id="GO:0005737">
    <property type="term" value="C:cytoplasm"/>
    <property type="evidence" value="ECO:0007669"/>
    <property type="project" value="TreeGrafter"/>
</dbReference>
<evidence type="ECO:0000256" key="1">
    <source>
        <dbReference type="ARBA" id="ARBA00001966"/>
    </source>
</evidence>
<evidence type="ECO:0000256" key="5">
    <source>
        <dbReference type="ARBA" id="ARBA00023004"/>
    </source>
</evidence>
<keyword evidence="5" id="KW-0408">Iron</keyword>
<dbReference type="Proteomes" id="UP000198811">
    <property type="component" value="Unassembled WGS sequence"/>
</dbReference>
<reference evidence="10 12" key="2">
    <citation type="submission" date="2018-06" db="EMBL/GenBank/DDBJ databases">
        <authorList>
            <consortium name="Pathogen Informatics"/>
            <person name="Doyle S."/>
        </authorList>
    </citation>
    <scope>NUCLEOTIDE SEQUENCE [LARGE SCALE GENOMIC DNA]</scope>
    <source>
        <strain evidence="10 12">NCTC13028</strain>
    </source>
</reference>
<dbReference type="SMART" id="SM00729">
    <property type="entry name" value="Elp3"/>
    <property type="match status" value="1"/>
</dbReference>
<sequence>MSKKHYIIPIFVPHEGCVHNCVFCNQNSITGISEVIDAKYTKNTIKAYLETINRTEETVIEVSFFGGSFTAIDINKQRRLLKVAREYKEKGLIDFIRLSTRPDYIDDFILTNLKEYKVDIIELGVQSLDEEVLKRSARGHSEEHVRKASKLIHEYGFTLGHQVMLGLPGDTFEKDIKTALKVVEMKPKICRIYPALVIKNTPMEKMYEQGIYKPYTLEEAVEISKELYNIFTKNNIEVIRIGLQPTEEINEGGELVAGPFHPAFRELVESKIINERILDYLKDKDYKKIEIEISPKNISKLYSNKKQLFNDTLNKLKLNNIKVIQNSSLGEKSIGIKYDEIYNVLPIHKKC</sequence>
<comment type="cofactor">
    <cofactor evidence="1">
        <name>[4Fe-4S] cluster</name>
        <dbReference type="ChEBI" id="CHEBI:49883"/>
    </cofactor>
</comment>
<dbReference type="OrthoDB" id="9815044at2"/>
<keyword evidence="3" id="KW-0949">S-adenosyl-L-methionine</keyword>
<evidence type="ECO:0000313" key="9">
    <source>
        <dbReference type="EMBL" id="SDK99714.1"/>
    </source>
</evidence>
<dbReference type="InterPro" id="IPR023404">
    <property type="entry name" value="rSAM_horseshoe"/>
</dbReference>
<dbReference type="PANTHER" id="PTHR11135">
    <property type="entry name" value="HISTONE ACETYLTRANSFERASE-RELATED"/>
    <property type="match status" value="1"/>
</dbReference>
<dbReference type="GO" id="GO:0002926">
    <property type="term" value="P:tRNA wobble base 5-methoxycarbonylmethyl-2-thiouridinylation"/>
    <property type="evidence" value="ECO:0007669"/>
    <property type="project" value="TreeGrafter"/>
</dbReference>
<keyword evidence="2" id="KW-0004">4Fe-4S</keyword>
<name>A0A239ZXU6_CLOCO</name>
<evidence type="ECO:0000256" key="4">
    <source>
        <dbReference type="ARBA" id="ARBA00022723"/>
    </source>
</evidence>
<dbReference type="GO" id="GO:0046872">
    <property type="term" value="F:metal ion binding"/>
    <property type="evidence" value="ECO:0007669"/>
    <property type="project" value="UniProtKB-KW"/>
</dbReference>